<name>H8KT62_SOLCM</name>
<dbReference type="KEGG" id="scn:Solca_0089"/>
<protein>
    <submittedName>
        <fullName evidence="1">Uncharacterized protein</fullName>
    </submittedName>
</protein>
<proteinExistence type="predicted"/>
<dbReference type="RefSeq" id="WP_014678473.1">
    <property type="nucleotide sequence ID" value="NC_017770.1"/>
</dbReference>
<dbReference type="eggNOG" id="ENOG5032SA6">
    <property type="taxonomic scope" value="Bacteria"/>
</dbReference>
<sequence length="260" mass="29655">MLFTPPMFYVFLSSLLLGYACTNMSESKTTTSKKRKESAPAANYAQGRTVQSFSVRNDHVTDTSTFNLAPFLSNNNYRVQHESSGFLNNDRYEDRVLVLEADNEESNYLPRLTLVLLGSPKGFKLYMRSESIMQAENTVEGGKMFDTEDVKIEENKIVFDLYAIGPNGHISYEFAWINDHLQLHELIGYFMGAGSHTEYVYRPKSPIEGTLDETVINTMEDNMPSTTNTYRVKFKAAIHFETFDYSKCLEELVQQTGDTK</sequence>
<dbReference type="HOGENOM" id="CLU_1069194_0_0_10"/>
<dbReference type="EMBL" id="CP003349">
    <property type="protein sequence ID" value="AFD05245.1"/>
    <property type="molecule type" value="Genomic_DNA"/>
</dbReference>
<dbReference type="OrthoDB" id="1242812at2"/>
<gene>
    <name evidence="1" type="ordered locus">Solca_0089</name>
</gene>
<organism evidence="1 2">
    <name type="scientific">Solitalea canadensis (strain ATCC 29591 / DSM 3403 / JCM 21819 / LMG 8368 / NBRC 15130 / NCIMB 12057 / USAM 9D)</name>
    <name type="common">Flexibacter canadensis</name>
    <dbReference type="NCBI Taxonomy" id="929556"/>
    <lineage>
        <taxon>Bacteria</taxon>
        <taxon>Pseudomonadati</taxon>
        <taxon>Bacteroidota</taxon>
        <taxon>Sphingobacteriia</taxon>
        <taxon>Sphingobacteriales</taxon>
        <taxon>Sphingobacteriaceae</taxon>
        <taxon>Solitalea</taxon>
    </lineage>
</organism>
<dbReference type="AlphaFoldDB" id="H8KT62"/>
<reference evidence="1" key="1">
    <citation type="submission" date="2012-02" db="EMBL/GenBank/DDBJ databases">
        <title>The complete genome of Solitalea canadensis DSM 3403.</title>
        <authorList>
            <consortium name="US DOE Joint Genome Institute (JGI-PGF)"/>
            <person name="Lucas S."/>
            <person name="Copeland A."/>
            <person name="Lapidus A."/>
            <person name="Glavina del Rio T."/>
            <person name="Dalin E."/>
            <person name="Tice H."/>
            <person name="Bruce D."/>
            <person name="Goodwin L."/>
            <person name="Pitluck S."/>
            <person name="Peters L."/>
            <person name="Ovchinnikova G."/>
            <person name="Lu M."/>
            <person name="Kyrpides N."/>
            <person name="Mavromatis K."/>
            <person name="Ivanova N."/>
            <person name="Brettin T."/>
            <person name="Detter J.C."/>
            <person name="Han C."/>
            <person name="Larimer F."/>
            <person name="Land M."/>
            <person name="Hauser L."/>
            <person name="Markowitz V."/>
            <person name="Cheng J.-F."/>
            <person name="Hugenholtz P."/>
            <person name="Woyke T."/>
            <person name="Wu D."/>
            <person name="Spring S."/>
            <person name="Schroeder M."/>
            <person name="Kopitz M."/>
            <person name="Brambilla E."/>
            <person name="Klenk H.-P."/>
            <person name="Eisen J.A."/>
        </authorList>
    </citation>
    <scope>NUCLEOTIDE SEQUENCE</scope>
    <source>
        <strain evidence="1">DSM 3403</strain>
    </source>
</reference>
<dbReference type="Proteomes" id="UP000007590">
    <property type="component" value="Chromosome"/>
</dbReference>
<keyword evidence="2" id="KW-1185">Reference proteome</keyword>
<accession>H8KT62</accession>
<evidence type="ECO:0000313" key="1">
    <source>
        <dbReference type="EMBL" id="AFD05245.1"/>
    </source>
</evidence>
<evidence type="ECO:0000313" key="2">
    <source>
        <dbReference type="Proteomes" id="UP000007590"/>
    </source>
</evidence>
<dbReference type="STRING" id="929556.Solca_0089"/>